<dbReference type="OrthoDB" id="26149at2759"/>
<protein>
    <submittedName>
        <fullName evidence="1">GTP binding protein</fullName>
    </submittedName>
</protein>
<dbReference type="InterPro" id="IPR040144">
    <property type="entry name" value="RAP1GDS1"/>
</dbReference>
<dbReference type="Proteomes" id="UP000321518">
    <property type="component" value="Unassembled WGS sequence"/>
</dbReference>
<reference evidence="1 2" key="1">
    <citation type="submission" date="2019-07" db="EMBL/GenBank/DDBJ databases">
        <title>Rhodotorula toruloides NBRC10032 genome sequencing.</title>
        <authorList>
            <person name="Shida Y."/>
            <person name="Takaku H."/>
            <person name="Ogasawara W."/>
            <person name="Mori K."/>
        </authorList>
    </citation>
    <scope>NUCLEOTIDE SEQUENCE [LARGE SCALE GENOMIC DNA]</scope>
    <source>
        <strain evidence="1 2">NBRC10032</strain>
    </source>
</reference>
<proteinExistence type="predicted"/>
<dbReference type="AlphaFoldDB" id="A0A511KD13"/>
<organism evidence="1 2">
    <name type="scientific">Rhodotorula toruloides</name>
    <name type="common">Yeast</name>
    <name type="synonym">Rhodosporidium toruloides</name>
    <dbReference type="NCBI Taxonomy" id="5286"/>
    <lineage>
        <taxon>Eukaryota</taxon>
        <taxon>Fungi</taxon>
        <taxon>Dikarya</taxon>
        <taxon>Basidiomycota</taxon>
        <taxon>Pucciniomycotina</taxon>
        <taxon>Microbotryomycetes</taxon>
        <taxon>Sporidiobolales</taxon>
        <taxon>Sporidiobolaceae</taxon>
        <taxon>Rhodotorula</taxon>
    </lineage>
</organism>
<evidence type="ECO:0000313" key="1">
    <source>
        <dbReference type="EMBL" id="GEM07836.1"/>
    </source>
</evidence>
<evidence type="ECO:0000313" key="2">
    <source>
        <dbReference type="Proteomes" id="UP000321518"/>
    </source>
</evidence>
<dbReference type="PANTHER" id="PTHR10957">
    <property type="entry name" value="RAP1 GTPASE-GDP DISSOCIATION STIMULATOR 1"/>
    <property type="match status" value="1"/>
</dbReference>
<dbReference type="EMBL" id="BJWK01000004">
    <property type="protein sequence ID" value="GEM07836.1"/>
    <property type="molecule type" value="Genomic_DNA"/>
</dbReference>
<sequence>MAVLEEATPVPLDLQRDVQQMEELGSRKKLEAADWRGVGVAGRGIANSLRSEERRTALGQTMLLISCGRLLDKLARPSGEEMESQQERLAAQTELARVVGNMCFEHDPNRQQTLDADILRSLADLLSVILGVSDDGVKREGGRRELSHEELTFVRAATGAMLNSSLMFDPVRQELTRREYLLPLLAILDSRTAGRVTAPVYTTGSWAIQTDDAKREQRLHIGSMAAGWAANILEDVLGENKTNFPIDFGIPALASVVLSAASFPSSPSLVYVSSDDAADYLDTDIELLTISASLLDGIVQDSDAAKSAIAFSTFDPSLPYPRCTLLHPFLKFIKTARPPSYWTTVSDDPARTEKAFSTIKASIVRAVVEAPNSDEVMERLWKETCGEDGAETSGKNWLIEELVRWLEEAEDGREDMLICSSHMLAGLGRRDEHTLSLVRDYHLASPLARIVRNRVSGAIVANRQVVGETDVISYVSQLLRKELDVVQPLQLATIGLLKHLASGAVSNALAMLNMDPTSADSASSTLYLILSLSSRTDDLRLRSESTRVIANLVRTLFAAPSEVAATEQVKVGREELTSREVVSVLAEMVRTSERYPGLVNEGVVGLTLLAGSGEKGAVLVLEALLASHTQPVAQPSSTDPDLSSAMAALTTTSSTPAASAASSTPSSAASVLSTWLSSAPSSSSPTSTIPPEMLANVASLIFAVLHGTAASEGKEATRRELRGVIDGPLRSAAGVLNQGAVSNTIGRALDVVEREEQS</sequence>
<dbReference type="SUPFAM" id="SSF48371">
    <property type="entry name" value="ARM repeat"/>
    <property type="match status" value="1"/>
</dbReference>
<comment type="caution">
    <text evidence="1">The sequence shown here is derived from an EMBL/GenBank/DDBJ whole genome shotgun (WGS) entry which is preliminary data.</text>
</comment>
<dbReference type="InterPro" id="IPR016024">
    <property type="entry name" value="ARM-type_fold"/>
</dbReference>
<dbReference type="GO" id="GO:0005085">
    <property type="term" value="F:guanyl-nucleotide exchange factor activity"/>
    <property type="evidence" value="ECO:0007669"/>
    <property type="project" value="InterPro"/>
</dbReference>
<dbReference type="Gene3D" id="1.25.10.10">
    <property type="entry name" value="Leucine-rich Repeat Variant"/>
    <property type="match status" value="1"/>
</dbReference>
<gene>
    <name evidence="1" type="ORF">Rt10032_c04g1853</name>
</gene>
<accession>A0A511KD13</accession>
<name>A0A511KD13_RHOTO</name>
<dbReference type="InterPro" id="IPR011989">
    <property type="entry name" value="ARM-like"/>
</dbReference>